<dbReference type="GO" id="GO:0000049">
    <property type="term" value="F:tRNA binding"/>
    <property type="evidence" value="ECO:0007669"/>
    <property type="project" value="UniProtKB-KW"/>
</dbReference>
<accession>A0A2H0UJ83</accession>
<feature type="site" description="Interaction with tRNA" evidence="9">
    <location>
        <position position="363"/>
    </location>
</feature>
<dbReference type="AlphaFoldDB" id="A0A2H0UJ83"/>
<feature type="binding site" evidence="9">
    <location>
        <position position="55"/>
    </location>
    <ligand>
        <name>ATP</name>
        <dbReference type="ChEBI" id="CHEBI:30616"/>
    </ligand>
</feature>
<feature type="binding site" evidence="9">
    <location>
        <begin position="11"/>
        <end position="18"/>
    </location>
    <ligand>
        <name>ATP</name>
        <dbReference type="ChEBI" id="CHEBI:30616"/>
    </ligand>
</feature>
<keyword evidence="9" id="KW-0963">Cytoplasm</keyword>
<dbReference type="Pfam" id="PF20258">
    <property type="entry name" value="tRNA_Me_trans_C"/>
    <property type="match status" value="1"/>
</dbReference>
<feature type="domain" description="tRNA-specific 2-thiouridylase MnmA-like C-terminal" evidence="10">
    <location>
        <begin position="310"/>
        <end position="379"/>
    </location>
</feature>
<reference evidence="13" key="1">
    <citation type="submission" date="2017-09" db="EMBL/GenBank/DDBJ databases">
        <title>Depth-based differentiation of microbial function through sediment-hosted aquifers and enrichment of novel symbionts in the deep terrestrial subsurface.</title>
        <authorList>
            <person name="Probst A.J."/>
            <person name="Ladd B."/>
            <person name="Jarett J.K."/>
            <person name="Geller-Mcgrath D.E."/>
            <person name="Sieber C.M.K."/>
            <person name="Emerson J.B."/>
            <person name="Anantharaman K."/>
            <person name="Thomas B.C."/>
            <person name="Malmstrom R."/>
            <person name="Stieglmeier M."/>
            <person name="Klingl A."/>
            <person name="Woyke T."/>
            <person name="Ryan C.M."/>
            <person name="Banfield J.F."/>
        </authorList>
    </citation>
    <scope>NUCLEOTIDE SEQUENCE [LARGE SCALE GENOMIC DNA]</scope>
</reference>
<dbReference type="GO" id="GO:0005524">
    <property type="term" value="F:ATP binding"/>
    <property type="evidence" value="ECO:0007669"/>
    <property type="project" value="UniProtKB-KW"/>
</dbReference>
<dbReference type="Pfam" id="PF03054">
    <property type="entry name" value="tRNA_Me_trans"/>
    <property type="match status" value="2"/>
</dbReference>
<dbReference type="SUPFAM" id="SSF52402">
    <property type="entry name" value="Adenine nucleotide alpha hydrolases-like"/>
    <property type="match status" value="1"/>
</dbReference>
<dbReference type="CDD" id="cd01998">
    <property type="entry name" value="MnmA_TRMU-like"/>
    <property type="match status" value="1"/>
</dbReference>
<sequence>MEKGKKRVFVALSGGVDSAVAAFLLKKATPNNFEKLFGRPTPEGFRGYDVTGVFIKIWQPEFIECTWKEDRLDAMRVAVSLGIPFKEVDLSEEYKREVIDDMLSMYKKGFTPNPDVLCNRHIKFGALWKWAKERGADYIATGHHARVESILEKKSPLGNSVPKWGMLRGVDEDKDQSYFLWQLTQGDLSHILMPVGEMDKGKVRLLAKKHNLPVAQKPDSQGLCFVGHINMSDFLQKFIDTKPGRVVLQEGTEVGTHNGSELYTIGQRHGFAVFEKGEVGAPSYVSGVNVKENTITVSKNKNDILQETATLNSINWIRKEGTEGKISCQSRYRQSPQACTILEEEKEKVIVHFEKPQIAVPGQSLVFYEGAKCLGGGIIMQDS</sequence>
<dbReference type="InterPro" id="IPR046884">
    <property type="entry name" value="MnmA-like_central"/>
</dbReference>
<evidence type="ECO:0000256" key="6">
    <source>
        <dbReference type="ARBA" id="ARBA00022884"/>
    </source>
</evidence>
<dbReference type="Proteomes" id="UP000230706">
    <property type="component" value="Unassembled WGS sequence"/>
</dbReference>
<dbReference type="InterPro" id="IPR014729">
    <property type="entry name" value="Rossmann-like_a/b/a_fold"/>
</dbReference>
<feature type="binding site" evidence="9">
    <location>
        <position position="142"/>
    </location>
    <ligand>
        <name>ATP</name>
        <dbReference type="ChEBI" id="CHEBI:30616"/>
    </ligand>
</feature>
<dbReference type="Gene3D" id="2.40.30.10">
    <property type="entry name" value="Translation factors"/>
    <property type="match status" value="1"/>
</dbReference>
<feature type="active site" description="Cysteine persulfide intermediate" evidence="9">
    <location>
        <position position="224"/>
    </location>
</feature>
<evidence type="ECO:0000313" key="13">
    <source>
        <dbReference type="Proteomes" id="UP000230706"/>
    </source>
</evidence>
<gene>
    <name evidence="9" type="primary">mnmA</name>
    <name evidence="12" type="ORF">COU13_00845</name>
</gene>
<keyword evidence="3 9" id="KW-0819">tRNA processing</keyword>
<dbReference type="Gene3D" id="3.40.50.620">
    <property type="entry name" value="HUPs"/>
    <property type="match status" value="1"/>
</dbReference>
<evidence type="ECO:0000313" key="12">
    <source>
        <dbReference type="EMBL" id="PIR86451.1"/>
    </source>
</evidence>
<dbReference type="InterPro" id="IPR004506">
    <property type="entry name" value="MnmA-like"/>
</dbReference>
<comment type="similarity">
    <text evidence="9">Belongs to the MnmA/TRMU family.</text>
</comment>
<dbReference type="EMBL" id="PFBF01000016">
    <property type="protein sequence ID" value="PIR86451.1"/>
    <property type="molecule type" value="Genomic_DNA"/>
</dbReference>
<feature type="region of interest" description="Interaction with target base in tRNA" evidence="9">
    <location>
        <begin position="113"/>
        <end position="115"/>
    </location>
</feature>
<evidence type="ECO:0000256" key="2">
    <source>
        <dbReference type="ARBA" id="ARBA00022679"/>
    </source>
</evidence>
<dbReference type="Gene3D" id="2.30.30.280">
    <property type="entry name" value="Adenine nucleotide alpha hydrolases-like domains"/>
    <property type="match status" value="1"/>
</dbReference>
<dbReference type="PANTHER" id="PTHR11933:SF5">
    <property type="entry name" value="MITOCHONDRIAL TRNA-SPECIFIC 2-THIOURIDYLASE 1"/>
    <property type="match status" value="1"/>
</dbReference>
<comment type="subcellular location">
    <subcellularLocation>
        <location evidence="9">Cytoplasm</location>
    </subcellularLocation>
</comment>
<protein>
    <recommendedName>
        <fullName evidence="9">tRNA-specific 2-thiouridylase MnmA</fullName>
        <ecNumber evidence="9">2.8.1.13</ecNumber>
    </recommendedName>
</protein>
<feature type="site" description="Interaction with tRNA" evidence="9">
    <location>
        <position position="143"/>
    </location>
</feature>
<dbReference type="HAMAP" id="MF_00144">
    <property type="entry name" value="tRNA_thiouridyl_MnmA"/>
    <property type="match status" value="1"/>
</dbReference>
<feature type="active site" description="Nucleophile" evidence="9">
    <location>
        <position position="118"/>
    </location>
</feature>
<evidence type="ECO:0000259" key="11">
    <source>
        <dbReference type="Pfam" id="PF20259"/>
    </source>
</evidence>
<organism evidence="12 13">
    <name type="scientific">Candidatus Kaiserbacteria bacterium CG10_big_fil_rev_8_21_14_0_10_43_70</name>
    <dbReference type="NCBI Taxonomy" id="1974605"/>
    <lineage>
        <taxon>Bacteria</taxon>
        <taxon>Candidatus Kaiseribacteriota</taxon>
    </lineage>
</organism>
<comment type="catalytic activity">
    <reaction evidence="8 9">
        <text>S-sulfanyl-L-cysteinyl-[protein] + uridine(34) in tRNA + AH2 + ATP = 2-thiouridine(34) in tRNA + L-cysteinyl-[protein] + A + AMP + diphosphate + H(+)</text>
        <dbReference type="Rhea" id="RHEA:47032"/>
        <dbReference type="Rhea" id="RHEA-COMP:10131"/>
        <dbReference type="Rhea" id="RHEA-COMP:11726"/>
        <dbReference type="Rhea" id="RHEA-COMP:11727"/>
        <dbReference type="Rhea" id="RHEA-COMP:11728"/>
        <dbReference type="ChEBI" id="CHEBI:13193"/>
        <dbReference type="ChEBI" id="CHEBI:15378"/>
        <dbReference type="ChEBI" id="CHEBI:17499"/>
        <dbReference type="ChEBI" id="CHEBI:29950"/>
        <dbReference type="ChEBI" id="CHEBI:30616"/>
        <dbReference type="ChEBI" id="CHEBI:33019"/>
        <dbReference type="ChEBI" id="CHEBI:61963"/>
        <dbReference type="ChEBI" id="CHEBI:65315"/>
        <dbReference type="ChEBI" id="CHEBI:87170"/>
        <dbReference type="ChEBI" id="CHEBI:456215"/>
        <dbReference type="EC" id="2.8.1.13"/>
    </reaction>
</comment>
<dbReference type="GO" id="GO:0005737">
    <property type="term" value="C:cytoplasm"/>
    <property type="evidence" value="ECO:0007669"/>
    <property type="project" value="UniProtKB-SubCell"/>
</dbReference>
<name>A0A2H0UJ83_9BACT</name>
<comment type="function">
    <text evidence="9">Catalyzes the 2-thiolation of uridine at the wobble position (U34) of tRNA, leading to the formation of s(2)U34.</text>
</comment>
<dbReference type="NCBIfam" id="TIGR00420">
    <property type="entry name" value="trmU"/>
    <property type="match status" value="1"/>
</dbReference>
<dbReference type="InterPro" id="IPR023382">
    <property type="entry name" value="MnmA-like_central_sf"/>
</dbReference>
<keyword evidence="2 9" id="KW-0808">Transferase</keyword>
<comment type="caution">
    <text evidence="9">Lacks conserved residue(s) required for the propagation of feature annotation.</text>
</comment>
<comment type="caution">
    <text evidence="12">The sequence shown here is derived from an EMBL/GenBank/DDBJ whole genome shotgun (WGS) entry which is preliminary data.</text>
</comment>
<keyword evidence="5 9" id="KW-0067">ATP-binding</keyword>
<evidence type="ECO:0000256" key="4">
    <source>
        <dbReference type="ARBA" id="ARBA00022741"/>
    </source>
</evidence>
<keyword evidence="1 9" id="KW-0820">tRNA-binding</keyword>
<feature type="region of interest" description="Interaction with tRNA" evidence="9">
    <location>
        <begin position="331"/>
        <end position="332"/>
    </location>
</feature>
<evidence type="ECO:0000259" key="10">
    <source>
        <dbReference type="Pfam" id="PF20258"/>
    </source>
</evidence>
<feature type="region of interest" description="Interaction with tRNA" evidence="9">
    <location>
        <begin position="174"/>
        <end position="176"/>
    </location>
</feature>
<evidence type="ECO:0000256" key="7">
    <source>
        <dbReference type="ARBA" id="ARBA00023157"/>
    </source>
</evidence>
<evidence type="ECO:0000256" key="5">
    <source>
        <dbReference type="ARBA" id="ARBA00022840"/>
    </source>
</evidence>
<feature type="domain" description="tRNA-specific 2-thiouridylase MnmA-like central" evidence="11">
    <location>
        <begin position="233"/>
        <end position="299"/>
    </location>
</feature>
<evidence type="ECO:0000256" key="1">
    <source>
        <dbReference type="ARBA" id="ARBA00022555"/>
    </source>
</evidence>
<evidence type="ECO:0000256" key="9">
    <source>
        <dbReference type="HAMAP-Rule" id="MF_00144"/>
    </source>
</evidence>
<dbReference type="EC" id="2.8.1.13" evidence="9"/>
<dbReference type="NCBIfam" id="NF001138">
    <property type="entry name" value="PRK00143.1"/>
    <property type="match status" value="1"/>
</dbReference>
<dbReference type="GO" id="GO:0103016">
    <property type="term" value="F:tRNA-uridine 2-sulfurtransferase activity"/>
    <property type="evidence" value="ECO:0007669"/>
    <property type="project" value="UniProtKB-EC"/>
</dbReference>
<keyword evidence="4 9" id="KW-0547">Nucleotide-binding</keyword>
<dbReference type="GO" id="GO:0002143">
    <property type="term" value="P:tRNA wobble position uridine thiolation"/>
    <property type="evidence" value="ECO:0007669"/>
    <property type="project" value="TreeGrafter"/>
</dbReference>
<dbReference type="InterPro" id="IPR046885">
    <property type="entry name" value="MnmA-like_C"/>
</dbReference>
<dbReference type="Pfam" id="PF20259">
    <property type="entry name" value="tRNA_Me_trans_M"/>
    <property type="match status" value="1"/>
</dbReference>
<keyword evidence="7" id="KW-1015">Disulfide bond</keyword>
<proteinExistence type="inferred from homology"/>
<evidence type="ECO:0000256" key="3">
    <source>
        <dbReference type="ARBA" id="ARBA00022694"/>
    </source>
</evidence>
<keyword evidence="6 9" id="KW-0694">RNA-binding</keyword>
<dbReference type="PANTHER" id="PTHR11933">
    <property type="entry name" value="TRNA 5-METHYLAMINOMETHYL-2-THIOURIDYLATE -METHYLTRANSFERASE"/>
    <property type="match status" value="1"/>
</dbReference>
<evidence type="ECO:0000256" key="8">
    <source>
        <dbReference type="ARBA" id="ARBA00051542"/>
    </source>
</evidence>